<evidence type="ECO:0000313" key="2">
    <source>
        <dbReference type="Proteomes" id="UP000035366"/>
    </source>
</evidence>
<keyword evidence="2" id="KW-1185">Reference proteome</keyword>
<name>A0ABN4GQG5_9ACTN</name>
<accession>A0ABN4GQG5</accession>
<dbReference type="Proteomes" id="UP000035366">
    <property type="component" value="Chromosome"/>
</dbReference>
<gene>
    <name evidence="1" type="ORF">ABB07_33250</name>
</gene>
<proteinExistence type="predicted"/>
<evidence type="ECO:0000313" key="1">
    <source>
        <dbReference type="EMBL" id="AKJ14752.1"/>
    </source>
</evidence>
<sequence length="22" mass="2344">MVVRLLTVPSAAVRLLPAAPRL</sequence>
<feature type="non-terminal residue" evidence="1">
    <location>
        <position position="22"/>
    </location>
</feature>
<protein>
    <submittedName>
        <fullName evidence="1">ATPase</fullName>
    </submittedName>
</protein>
<dbReference type="EMBL" id="CP011497">
    <property type="protein sequence ID" value="AKJ14752.1"/>
    <property type="molecule type" value="Genomic_DNA"/>
</dbReference>
<reference evidence="1 2" key="1">
    <citation type="journal article" date="2015" name="ISME J.">
        <title>Draft Genome Sequence of Streptomyces incarnatus NRRL8089, which Produces the Nucleoside Antibiotic Sinefungin.</title>
        <authorList>
            <person name="Oshima K."/>
            <person name="Hattori M."/>
            <person name="Shimizu H."/>
            <person name="Fukuda K."/>
            <person name="Nemoto M."/>
            <person name="Inagaki K."/>
            <person name="Tamura T."/>
        </authorList>
    </citation>
    <scope>NUCLEOTIDE SEQUENCE [LARGE SCALE GENOMIC DNA]</scope>
    <source>
        <strain evidence="1 2">NRRL 8089</strain>
    </source>
</reference>
<organism evidence="1 2">
    <name type="scientific">Streptomyces incarnatus</name>
    <dbReference type="NCBI Taxonomy" id="665007"/>
    <lineage>
        <taxon>Bacteria</taxon>
        <taxon>Bacillati</taxon>
        <taxon>Actinomycetota</taxon>
        <taxon>Actinomycetes</taxon>
        <taxon>Kitasatosporales</taxon>
        <taxon>Streptomycetaceae</taxon>
        <taxon>Streptomyces</taxon>
    </lineage>
</organism>